<accession>A0A8X7PPG8</accession>
<gene>
    <name evidence="1" type="ORF">Bca52824_084503</name>
</gene>
<organism evidence="1 2">
    <name type="scientific">Brassica carinata</name>
    <name type="common">Ethiopian mustard</name>
    <name type="synonym">Abyssinian cabbage</name>
    <dbReference type="NCBI Taxonomy" id="52824"/>
    <lineage>
        <taxon>Eukaryota</taxon>
        <taxon>Viridiplantae</taxon>
        <taxon>Streptophyta</taxon>
        <taxon>Embryophyta</taxon>
        <taxon>Tracheophyta</taxon>
        <taxon>Spermatophyta</taxon>
        <taxon>Magnoliopsida</taxon>
        <taxon>eudicotyledons</taxon>
        <taxon>Gunneridae</taxon>
        <taxon>Pentapetalae</taxon>
        <taxon>rosids</taxon>
        <taxon>malvids</taxon>
        <taxon>Brassicales</taxon>
        <taxon>Brassicaceae</taxon>
        <taxon>Brassiceae</taxon>
        <taxon>Brassica</taxon>
    </lineage>
</organism>
<comment type="caution">
    <text evidence="1">The sequence shown here is derived from an EMBL/GenBank/DDBJ whole genome shotgun (WGS) entry which is preliminary data.</text>
</comment>
<evidence type="ECO:0000313" key="2">
    <source>
        <dbReference type="Proteomes" id="UP000886595"/>
    </source>
</evidence>
<proteinExistence type="predicted"/>
<sequence length="191" mass="21673">MTDSSSSRLSLRNNILWIALLRAGKELIIANSLVSHHMEVMVKHSIIGAMTTTLVKICNREITIITDMQVAEMIRRWITMIAPTPPQRTGVGTYPVTKLQAFYLLLEKVPRSPSGQEKCVLQTPPLRPTGDLYRVREMGVEGNPTLFSLQSLTLHLQKYKGNRWGWEDDCNSILHILQVRIVDLLENVDLL</sequence>
<dbReference type="AlphaFoldDB" id="A0A8X7PPG8"/>
<name>A0A8X7PPG8_BRACI</name>
<dbReference type="EMBL" id="JAAMPC010000016">
    <property type="protein sequence ID" value="KAG2254367.1"/>
    <property type="molecule type" value="Genomic_DNA"/>
</dbReference>
<keyword evidence="2" id="KW-1185">Reference proteome</keyword>
<dbReference type="Proteomes" id="UP000886595">
    <property type="component" value="Unassembled WGS sequence"/>
</dbReference>
<evidence type="ECO:0000313" key="1">
    <source>
        <dbReference type="EMBL" id="KAG2254367.1"/>
    </source>
</evidence>
<protein>
    <submittedName>
        <fullName evidence="1">Uncharacterized protein</fullName>
    </submittedName>
</protein>
<reference evidence="1 2" key="1">
    <citation type="submission" date="2020-02" db="EMBL/GenBank/DDBJ databases">
        <authorList>
            <person name="Ma Q."/>
            <person name="Huang Y."/>
            <person name="Song X."/>
            <person name="Pei D."/>
        </authorList>
    </citation>
    <scope>NUCLEOTIDE SEQUENCE [LARGE SCALE GENOMIC DNA]</scope>
    <source>
        <strain evidence="1">Sxm20200214</strain>
        <tissue evidence="1">Leaf</tissue>
    </source>
</reference>